<evidence type="ECO:0000313" key="2">
    <source>
        <dbReference type="Proteomes" id="UP000093561"/>
    </source>
</evidence>
<feature type="signal peptide" evidence="1">
    <location>
        <begin position="1"/>
        <end position="20"/>
    </location>
</feature>
<proteinExistence type="predicted"/>
<reference evidence="2" key="1">
    <citation type="submission" date="2015-03" db="EMBL/GenBank/DDBJ databases">
        <title>Wuchereria bancrofti Genome Sequencing Papua New Guinea Strain.</title>
        <authorList>
            <person name="Small S.T."/>
            <person name="Serre D."/>
            <person name="Zimmerman P.A."/>
        </authorList>
    </citation>
    <scope>NUCLEOTIDE SEQUENCE [LARGE SCALE GENOMIC DNA]</scope>
    <source>
        <strain evidence="2">pt0022</strain>
    </source>
</reference>
<reference evidence="2" key="2">
    <citation type="journal article" date="2016" name="Mol. Ecol.">
        <title>Population genomics of the filarial nematode parasite Wuchereria bancrofti from mosquitoes.</title>
        <authorList>
            <person name="Small S.T."/>
            <person name="Reimer L.J."/>
            <person name="Tisch D.J."/>
            <person name="King C.L."/>
            <person name="Christensen B.M."/>
            <person name="Siba P.M."/>
            <person name="Kazura J.W."/>
            <person name="Serre D."/>
            <person name="Zimmerman P.A."/>
        </authorList>
    </citation>
    <scope>NUCLEOTIDE SEQUENCE</scope>
    <source>
        <strain evidence="2">pt0022</strain>
    </source>
</reference>
<accession>A0AAF5PZZ8</accession>
<evidence type="ECO:0008006" key="4">
    <source>
        <dbReference type="Google" id="ProtNLM"/>
    </source>
</evidence>
<organism evidence="2 3">
    <name type="scientific">Wuchereria bancrofti</name>
    <dbReference type="NCBI Taxonomy" id="6293"/>
    <lineage>
        <taxon>Eukaryota</taxon>
        <taxon>Metazoa</taxon>
        <taxon>Ecdysozoa</taxon>
        <taxon>Nematoda</taxon>
        <taxon>Chromadorea</taxon>
        <taxon>Rhabditida</taxon>
        <taxon>Spirurina</taxon>
        <taxon>Spiruromorpha</taxon>
        <taxon>Filarioidea</taxon>
        <taxon>Onchocercidae</taxon>
        <taxon>Wuchereria</taxon>
    </lineage>
</organism>
<dbReference type="AlphaFoldDB" id="A0AAF5PZZ8"/>
<reference evidence="3" key="3">
    <citation type="submission" date="2024-02" db="UniProtKB">
        <authorList>
            <consortium name="WormBaseParasite"/>
        </authorList>
    </citation>
    <scope>IDENTIFICATION</scope>
    <source>
        <strain evidence="3">pt0022</strain>
    </source>
</reference>
<feature type="chain" id="PRO_5041907515" description="DUF19 domain-containing protein" evidence="1">
    <location>
        <begin position="21"/>
        <end position="286"/>
    </location>
</feature>
<evidence type="ECO:0000313" key="3">
    <source>
        <dbReference type="WBParaSite" id="mrna-Wban_07786"/>
    </source>
</evidence>
<dbReference type="Proteomes" id="UP000093561">
    <property type="component" value="Unassembled WGS sequence"/>
</dbReference>
<evidence type="ECO:0000256" key="1">
    <source>
        <dbReference type="SAM" id="SignalP"/>
    </source>
</evidence>
<keyword evidence="1" id="KW-0732">Signal</keyword>
<dbReference type="WBParaSite" id="mrna-Wban_07786">
    <property type="protein sequence ID" value="mrna-Wban_07786"/>
    <property type="gene ID" value="Wban_07786"/>
</dbReference>
<protein>
    <recommendedName>
        <fullName evidence="4">DUF19 domain-containing protein</fullName>
    </recommendedName>
</protein>
<sequence>MLPFLLTLLLDTLFINDIHAQEWQCYDVLKQCISGNSNLLDINMINSSNINHFCESYTQLIIPCLAKRMNENPGVTYRERYLVFRKCIENDRSRQNDSGIMMKTIKILRLYLYSCIYNSMADMSQSNCFNKLVQNCVEKIPTARKCYYWPCKSQDFLTLKRSNLMLPKEDEDKDDENYNEATFFPLLISPIFSTFKFNNDNRCYDNLTECIQTVNAHHILLDVKRINASIIDEFCFNYTYAIIPCLINKIVKRKDSNFFNRSLIIHILQRCNSKYNMNYPNTACFV</sequence>
<name>A0AAF5PZZ8_WUCBA</name>